<dbReference type="STRING" id="310780.SAMN05216267_1024134"/>
<dbReference type="AlphaFoldDB" id="A0A1H8P6E4"/>
<evidence type="ECO:0008006" key="4">
    <source>
        <dbReference type="Google" id="ProtNLM"/>
    </source>
</evidence>
<accession>A0A1H8P6E4</accession>
<feature type="region of interest" description="Disordered" evidence="1">
    <location>
        <begin position="280"/>
        <end position="303"/>
    </location>
</feature>
<gene>
    <name evidence="2" type="ORF">SAMN05216267_1024134</name>
</gene>
<evidence type="ECO:0000313" key="3">
    <source>
        <dbReference type="Proteomes" id="UP000181951"/>
    </source>
</evidence>
<reference evidence="2 3" key="1">
    <citation type="submission" date="2016-10" db="EMBL/GenBank/DDBJ databases">
        <authorList>
            <person name="de Groot N.N."/>
        </authorList>
    </citation>
    <scope>NUCLEOTIDE SEQUENCE [LARGE SCALE GENOMIC DNA]</scope>
    <source>
        <strain evidence="2 3">CGMCC 4.2026</strain>
    </source>
</reference>
<organism evidence="2 3">
    <name type="scientific">Actinacidiphila rubida</name>
    <dbReference type="NCBI Taxonomy" id="310780"/>
    <lineage>
        <taxon>Bacteria</taxon>
        <taxon>Bacillati</taxon>
        <taxon>Actinomycetota</taxon>
        <taxon>Actinomycetes</taxon>
        <taxon>Kitasatosporales</taxon>
        <taxon>Streptomycetaceae</taxon>
        <taxon>Actinacidiphila</taxon>
    </lineage>
</organism>
<dbReference type="Proteomes" id="UP000181951">
    <property type="component" value="Unassembled WGS sequence"/>
</dbReference>
<name>A0A1H8P6E4_9ACTN</name>
<sequence length="314" mass="34167">MSLVWAFGTGTALAGNSANPTDTSGSSASGDGESYTVQVNYVHRGQGNDSQPAKYSGSFTPPACWYTAMTPDQMREEIKRRYYAAGHDGAGTIYEFYNDQNNQMEDDGHYHQGQDGNWWVLTWDEQRLKDFSATCPYQQGYFWAPPNQPPAGRITPRMLADAAYGQLTLPSRGVTLSPVAQNQKVNLPTYVNFTQADGEVSVTAQVTEPDGQVIAATVVAQPTSLHVEAGTQYADPPSCDYDMTGAKLNSAGTGCNITYNRASHGTYPFTADMTWTVTWTPTADPAPGGQRLQPDGFSESRQDVTVQEIQAINR</sequence>
<evidence type="ECO:0000313" key="2">
    <source>
        <dbReference type="EMBL" id="SEO37387.1"/>
    </source>
</evidence>
<dbReference type="EMBL" id="FODD01000024">
    <property type="protein sequence ID" value="SEO37387.1"/>
    <property type="molecule type" value="Genomic_DNA"/>
</dbReference>
<keyword evidence="3" id="KW-1185">Reference proteome</keyword>
<protein>
    <recommendedName>
        <fullName evidence="4">Secreted protein</fullName>
    </recommendedName>
</protein>
<proteinExistence type="predicted"/>
<evidence type="ECO:0000256" key="1">
    <source>
        <dbReference type="SAM" id="MobiDB-lite"/>
    </source>
</evidence>